<evidence type="ECO:0000256" key="6">
    <source>
        <dbReference type="ARBA" id="ARBA00022908"/>
    </source>
</evidence>
<evidence type="ECO:0000256" key="5">
    <source>
        <dbReference type="ARBA" id="ARBA00022842"/>
    </source>
</evidence>
<evidence type="ECO:0000259" key="11">
    <source>
        <dbReference type="PROSITE" id="PS50994"/>
    </source>
</evidence>
<accession>A0A9W6U1F9</accession>
<dbReference type="InterPro" id="IPR001584">
    <property type="entry name" value="Integrase_cat-core"/>
</dbReference>
<organism evidence="12 13">
    <name type="scientific">Phytophthora fragariaefolia</name>
    <dbReference type="NCBI Taxonomy" id="1490495"/>
    <lineage>
        <taxon>Eukaryota</taxon>
        <taxon>Sar</taxon>
        <taxon>Stramenopiles</taxon>
        <taxon>Oomycota</taxon>
        <taxon>Peronosporomycetes</taxon>
        <taxon>Peronosporales</taxon>
        <taxon>Peronosporaceae</taxon>
        <taxon>Phytophthora</taxon>
    </lineage>
</organism>
<name>A0A9W6U1F9_9STRA</name>
<keyword evidence="6" id="KW-0229">DNA integration</keyword>
<dbReference type="InterPro" id="IPR039537">
    <property type="entry name" value="Retrotran_Ty1/copia-like"/>
</dbReference>
<dbReference type="GO" id="GO:0003887">
    <property type="term" value="F:DNA-directed DNA polymerase activity"/>
    <property type="evidence" value="ECO:0007669"/>
    <property type="project" value="UniProtKB-KW"/>
</dbReference>
<keyword evidence="8" id="KW-0808">Transferase</keyword>
<dbReference type="InterPro" id="IPR012337">
    <property type="entry name" value="RNaseH-like_sf"/>
</dbReference>
<dbReference type="GO" id="GO:0046872">
    <property type="term" value="F:metal ion binding"/>
    <property type="evidence" value="ECO:0007669"/>
    <property type="project" value="UniProtKB-KW"/>
</dbReference>
<feature type="compositionally biased region" description="Acidic residues" evidence="10">
    <location>
        <begin position="144"/>
        <end position="157"/>
    </location>
</feature>
<dbReference type="GO" id="GO:0015074">
    <property type="term" value="P:DNA integration"/>
    <property type="evidence" value="ECO:0007669"/>
    <property type="project" value="UniProtKB-KW"/>
</dbReference>
<comment type="caution">
    <text evidence="12">The sequence shown here is derived from an EMBL/GenBank/DDBJ whole genome shotgun (WGS) entry which is preliminary data.</text>
</comment>
<keyword evidence="9" id="KW-0233">DNA recombination</keyword>
<dbReference type="PANTHER" id="PTHR42648">
    <property type="entry name" value="TRANSPOSASE, PUTATIVE-RELATED"/>
    <property type="match status" value="1"/>
</dbReference>
<keyword evidence="1" id="KW-0540">Nuclease</keyword>
<evidence type="ECO:0000313" key="12">
    <source>
        <dbReference type="EMBL" id="GMF23605.1"/>
    </source>
</evidence>
<gene>
    <name evidence="12" type="ORF">Pfra01_000377500</name>
</gene>
<proteinExistence type="predicted"/>
<evidence type="ECO:0000256" key="2">
    <source>
        <dbReference type="ARBA" id="ARBA00022723"/>
    </source>
</evidence>
<keyword evidence="8" id="KW-0239">DNA-directed DNA polymerase</keyword>
<evidence type="ECO:0000313" key="13">
    <source>
        <dbReference type="Proteomes" id="UP001165121"/>
    </source>
</evidence>
<dbReference type="PROSITE" id="PS50994">
    <property type="entry name" value="INTEGRASE"/>
    <property type="match status" value="1"/>
</dbReference>
<dbReference type="GO" id="GO:0003964">
    <property type="term" value="F:RNA-directed DNA polymerase activity"/>
    <property type="evidence" value="ECO:0007669"/>
    <property type="project" value="UniProtKB-KW"/>
</dbReference>
<keyword evidence="7" id="KW-0695">RNA-directed DNA polymerase</keyword>
<keyword evidence="2" id="KW-0479">Metal-binding</keyword>
<keyword evidence="4" id="KW-0378">Hydrolase</keyword>
<keyword evidence="8" id="KW-0548">Nucleotidyltransferase</keyword>
<feature type="domain" description="Integrase catalytic" evidence="11">
    <location>
        <begin position="1"/>
        <end position="115"/>
    </location>
</feature>
<feature type="region of interest" description="Disordered" evidence="10">
    <location>
        <begin position="135"/>
        <end position="157"/>
    </location>
</feature>
<dbReference type="AlphaFoldDB" id="A0A9W6U1F9"/>
<evidence type="ECO:0000256" key="9">
    <source>
        <dbReference type="ARBA" id="ARBA00023172"/>
    </source>
</evidence>
<dbReference type="SUPFAM" id="SSF53098">
    <property type="entry name" value="Ribonuclease H-like"/>
    <property type="match status" value="1"/>
</dbReference>
<dbReference type="GO" id="GO:0006310">
    <property type="term" value="P:DNA recombination"/>
    <property type="evidence" value="ECO:0007669"/>
    <property type="project" value="UniProtKB-KW"/>
</dbReference>
<keyword evidence="13" id="KW-1185">Reference proteome</keyword>
<dbReference type="EMBL" id="BSXT01000291">
    <property type="protein sequence ID" value="GMF23605.1"/>
    <property type="molecule type" value="Genomic_DNA"/>
</dbReference>
<dbReference type="GO" id="GO:0004519">
    <property type="term" value="F:endonuclease activity"/>
    <property type="evidence" value="ECO:0007669"/>
    <property type="project" value="UniProtKB-KW"/>
</dbReference>
<dbReference type="GO" id="GO:0003676">
    <property type="term" value="F:nucleic acid binding"/>
    <property type="evidence" value="ECO:0007669"/>
    <property type="project" value="InterPro"/>
</dbReference>
<evidence type="ECO:0000256" key="3">
    <source>
        <dbReference type="ARBA" id="ARBA00022759"/>
    </source>
</evidence>
<evidence type="ECO:0000256" key="7">
    <source>
        <dbReference type="ARBA" id="ARBA00022918"/>
    </source>
</evidence>
<dbReference type="PANTHER" id="PTHR42648:SF11">
    <property type="entry name" value="TRANSPOSON TY4-P GAG-POL POLYPROTEIN"/>
    <property type="match status" value="1"/>
</dbReference>
<dbReference type="GO" id="GO:0016787">
    <property type="term" value="F:hydrolase activity"/>
    <property type="evidence" value="ECO:0007669"/>
    <property type="project" value="UniProtKB-KW"/>
</dbReference>
<keyword evidence="3" id="KW-0255">Endonuclease</keyword>
<dbReference type="OrthoDB" id="1645289at2759"/>
<evidence type="ECO:0000256" key="10">
    <source>
        <dbReference type="SAM" id="MobiDB-lite"/>
    </source>
</evidence>
<protein>
    <submittedName>
        <fullName evidence="12">Unnamed protein product</fullName>
    </submittedName>
</protein>
<dbReference type="InterPro" id="IPR036397">
    <property type="entry name" value="RNaseH_sf"/>
</dbReference>
<evidence type="ECO:0000256" key="4">
    <source>
        <dbReference type="ARBA" id="ARBA00022801"/>
    </source>
</evidence>
<dbReference type="Proteomes" id="UP001165121">
    <property type="component" value="Unassembled WGS sequence"/>
</dbReference>
<keyword evidence="5" id="KW-0460">Magnesium</keyword>
<sequence>MHDLSRSQAIRGLDEHDIQVLKADNANEYEKLGREIFRKHGTHAQFTNAYTPQQIRVAERHMRTIMERVRALLLDDKLPKQLWAECVCHVTTLINMTSSSKTYARTPYELWYNRIPSMQYMKVVQAYSETPSLPTLKRPRVTTDDTEVTLNSEEDLQEQEQRRKQLYTLLAIRNVIEPTTYRAAMKSSHATRWPLLDLEVYQMDVKTAFLNGLLEKEIYMAQPEGCKVPSKELLACKLLKSLDYIPYPIATPAERNVKLSVSGQPNSEAEKDAMKDIPYREAVGSIMYLMVGTRPDMAFYMREVSHFLANPGMGHWKTVARGLKYLLGTKEYSLPLGGSLDVAPEKLAEKMTAVTLTMLTAPTRVDQSVDM</sequence>
<reference evidence="12" key="1">
    <citation type="submission" date="2023-04" db="EMBL/GenBank/DDBJ databases">
        <title>Phytophthora fragariaefolia NBRC 109709.</title>
        <authorList>
            <person name="Ichikawa N."/>
            <person name="Sato H."/>
            <person name="Tonouchi N."/>
        </authorList>
    </citation>
    <scope>NUCLEOTIDE SEQUENCE</scope>
    <source>
        <strain evidence="12">NBRC 109709</strain>
    </source>
</reference>
<dbReference type="Gene3D" id="3.30.420.10">
    <property type="entry name" value="Ribonuclease H-like superfamily/Ribonuclease H"/>
    <property type="match status" value="1"/>
</dbReference>
<evidence type="ECO:0000256" key="1">
    <source>
        <dbReference type="ARBA" id="ARBA00022722"/>
    </source>
</evidence>
<evidence type="ECO:0000256" key="8">
    <source>
        <dbReference type="ARBA" id="ARBA00022932"/>
    </source>
</evidence>